<reference evidence="6" key="1">
    <citation type="submission" date="2020-12" db="EMBL/GenBank/DDBJ databases">
        <title>Metabolic potential, ecology and presence of endohyphal bacteria is reflected in genomic diversity of Mucoromycotina.</title>
        <authorList>
            <person name="Muszewska A."/>
            <person name="Okrasinska A."/>
            <person name="Steczkiewicz K."/>
            <person name="Drgas O."/>
            <person name="Orlowska M."/>
            <person name="Perlinska-Lenart U."/>
            <person name="Aleksandrzak-Piekarczyk T."/>
            <person name="Szatraj K."/>
            <person name="Zielenkiewicz U."/>
            <person name="Pilsyk S."/>
            <person name="Malc E."/>
            <person name="Mieczkowski P."/>
            <person name="Kruszewska J.S."/>
            <person name="Biernat P."/>
            <person name="Pawlowska J."/>
        </authorList>
    </citation>
    <scope>NUCLEOTIDE SEQUENCE</scope>
    <source>
        <strain evidence="6">CBS 226.32</strain>
    </source>
</reference>
<dbReference type="InterPro" id="IPR019038">
    <property type="entry name" value="POLD3"/>
</dbReference>
<dbReference type="OrthoDB" id="514823at2759"/>
<organism evidence="6 7">
    <name type="scientific">Mucor plumbeus</name>
    <dbReference type="NCBI Taxonomy" id="97098"/>
    <lineage>
        <taxon>Eukaryota</taxon>
        <taxon>Fungi</taxon>
        <taxon>Fungi incertae sedis</taxon>
        <taxon>Mucoromycota</taxon>
        <taxon>Mucoromycotina</taxon>
        <taxon>Mucoromycetes</taxon>
        <taxon>Mucorales</taxon>
        <taxon>Mucorineae</taxon>
        <taxon>Mucoraceae</taxon>
        <taxon>Mucor</taxon>
    </lineage>
</organism>
<dbReference type="GO" id="GO:0006297">
    <property type="term" value="P:nucleotide-excision repair, DNA gap filling"/>
    <property type="evidence" value="ECO:0007669"/>
    <property type="project" value="TreeGrafter"/>
</dbReference>
<keyword evidence="3" id="KW-0235">DNA replication</keyword>
<comment type="caution">
    <text evidence="6">The sequence shown here is derived from an EMBL/GenBank/DDBJ whole genome shotgun (WGS) entry which is preliminary data.</text>
</comment>
<dbReference type="AlphaFoldDB" id="A0A8H7R976"/>
<dbReference type="Proteomes" id="UP000650833">
    <property type="component" value="Unassembled WGS sequence"/>
</dbReference>
<dbReference type="GO" id="GO:0043625">
    <property type="term" value="C:delta DNA polymerase complex"/>
    <property type="evidence" value="ECO:0007669"/>
    <property type="project" value="InterPro"/>
</dbReference>
<feature type="compositionally biased region" description="Acidic residues" evidence="5">
    <location>
        <begin position="267"/>
        <end position="316"/>
    </location>
</feature>
<sequence>MTDYNEYLNITVLQENKPVTYKSLARSVGIHVNKAKQALYEFSESQSNIRAVYCITGISLKSNQFSIQLVKDAELDEAKKGYKEISGIHVYSVTSFDPDDFSIFYNACRDAPKLAIEDRIKCGILKNSNVILRDTSSINRPAATEIKSSTISNAKHLTSNATTKSAAPSNPFNSKAKSTASPTLVDNMTKSTTASSKLSSATSTTVKRKGTLNFGPATTKKQAVTSSPKTKEPISKPVAKTSINKMKPKNEHEVRMAKTSIKASDIFSDDEEEEDVEEEDQIDEPQPVEDLDIEEEDVDMDMDQETEEKEIEEEEPSVASLPSPLPGKARRKVLKKKTTKNSRGFLVTEEVWEWETVDEDEIKSITPTSTTTTTKPSITQQNTKKTSSKSVKNAKKPTGQSNLFSFFKKA</sequence>
<evidence type="ECO:0000313" key="6">
    <source>
        <dbReference type="EMBL" id="KAG2206025.1"/>
    </source>
</evidence>
<feature type="compositionally biased region" description="Low complexity" evidence="5">
    <location>
        <begin position="364"/>
        <end position="391"/>
    </location>
</feature>
<evidence type="ECO:0000313" key="7">
    <source>
        <dbReference type="Proteomes" id="UP000650833"/>
    </source>
</evidence>
<protein>
    <recommendedName>
        <fullName evidence="2">DNA polymerase delta subunit 3</fullName>
    </recommendedName>
</protein>
<feature type="compositionally biased region" description="Polar residues" evidence="5">
    <location>
        <begin position="158"/>
        <end position="188"/>
    </location>
</feature>
<name>A0A8H7R976_9FUNG</name>
<comment type="subcellular location">
    <subcellularLocation>
        <location evidence="1">Nucleus</location>
    </subcellularLocation>
</comment>
<dbReference type="PANTHER" id="PTHR17598">
    <property type="entry name" value="DNA POLYMERASE DELTA SUBUNIT 3"/>
    <property type="match status" value="1"/>
</dbReference>
<dbReference type="GO" id="GO:0006271">
    <property type="term" value="P:DNA strand elongation involved in DNA replication"/>
    <property type="evidence" value="ECO:0007669"/>
    <property type="project" value="TreeGrafter"/>
</dbReference>
<dbReference type="EMBL" id="JAEPRC010000161">
    <property type="protein sequence ID" value="KAG2206025.1"/>
    <property type="molecule type" value="Genomic_DNA"/>
</dbReference>
<dbReference type="Gene3D" id="3.90.1030.20">
    <property type="entry name" value="DNA polymerase delta, p66 (Cdc27) subunit, wHTH domain"/>
    <property type="match status" value="1"/>
</dbReference>
<dbReference type="GO" id="GO:0003887">
    <property type="term" value="F:DNA-directed DNA polymerase activity"/>
    <property type="evidence" value="ECO:0007669"/>
    <property type="project" value="TreeGrafter"/>
</dbReference>
<evidence type="ECO:0000256" key="4">
    <source>
        <dbReference type="ARBA" id="ARBA00023242"/>
    </source>
</evidence>
<evidence type="ECO:0000256" key="1">
    <source>
        <dbReference type="ARBA" id="ARBA00004123"/>
    </source>
</evidence>
<feature type="region of interest" description="Disordered" evidence="5">
    <location>
        <begin position="249"/>
        <end position="339"/>
    </location>
</feature>
<accession>A0A8H7R976</accession>
<proteinExistence type="predicted"/>
<gene>
    <name evidence="6" type="ORF">INT46_000096</name>
</gene>
<feature type="region of interest" description="Disordered" evidence="5">
    <location>
        <begin position="357"/>
        <end position="410"/>
    </location>
</feature>
<keyword evidence="4" id="KW-0539">Nucleus</keyword>
<evidence type="ECO:0000256" key="5">
    <source>
        <dbReference type="SAM" id="MobiDB-lite"/>
    </source>
</evidence>
<feature type="region of interest" description="Disordered" evidence="5">
    <location>
        <begin position="158"/>
        <end position="234"/>
    </location>
</feature>
<dbReference type="GO" id="GO:1904161">
    <property type="term" value="P:DNA synthesis involved in UV-damage excision repair"/>
    <property type="evidence" value="ECO:0007669"/>
    <property type="project" value="TreeGrafter"/>
</dbReference>
<dbReference type="InterPro" id="IPR041913">
    <property type="entry name" value="POLD3_sf"/>
</dbReference>
<evidence type="ECO:0000256" key="2">
    <source>
        <dbReference type="ARBA" id="ARBA00017589"/>
    </source>
</evidence>
<dbReference type="Pfam" id="PF09507">
    <property type="entry name" value="CDC27"/>
    <property type="match status" value="1"/>
</dbReference>
<keyword evidence="7" id="KW-1185">Reference proteome</keyword>
<feature type="compositionally biased region" description="Polar residues" evidence="5">
    <location>
        <begin position="219"/>
        <end position="228"/>
    </location>
</feature>
<feature type="compositionally biased region" description="Basic residues" evidence="5">
    <location>
        <begin position="328"/>
        <end position="339"/>
    </location>
</feature>
<evidence type="ECO:0000256" key="3">
    <source>
        <dbReference type="ARBA" id="ARBA00022705"/>
    </source>
</evidence>
<dbReference type="PANTHER" id="PTHR17598:SF13">
    <property type="entry name" value="DNA POLYMERASE DELTA SUBUNIT 3"/>
    <property type="match status" value="1"/>
</dbReference>
<feature type="compositionally biased region" description="Low complexity" evidence="5">
    <location>
        <begin position="189"/>
        <end position="205"/>
    </location>
</feature>